<dbReference type="AlphaFoldDB" id="A0AAU9XHV4"/>
<sequence length="431" mass="50901">MLLLHHETRIIFYFFLLIIHSDFAQKPSALLEGLDITDIENKIKTKHCSNHDLKYQHIPHSFSSFSNCLSKQGMVFRGGPCGVMPATSCGGFNCALGIGFPISTICCSWLGCRKATQSSQEIDTAKRFDITSLPAHPFALPWKTPTKLYNHKRKRKHKHSKPKKYHHQSTERGPNIDVELKLNDEPKHKTQDEVVLGQPLDHRPWFPYMYRPIQPLHMQYHPHFSPHYLHYPTRFYLPSYWRFQGYFPDFVNLRSPWTMNPSDMSNAHHYPEYQYGDVQFFQSNHLLRYNRPPFRDFNDFSSNLQLLDKAERLHDHLKHSKNKIRSHNERDGLREEDRKMVDNSEDSKGTVKWGNYKLRGTEHEKEPTTIVAEDQGMLHFDPTEKEDLDTNYPEYKSEFNTVRFWPSVKKRRGQLNAHVTFHESLKKEMTY</sequence>
<dbReference type="Proteomes" id="UP001159428">
    <property type="component" value="Unassembled WGS sequence"/>
</dbReference>
<proteinExistence type="predicted"/>
<gene>
    <name evidence="3" type="ORF">PMEA_00023818</name>
</gene>
<evidence type="ECO:0000256" key="2">
    <source>
        <dbReference type="SAM" id="SignalP"/>
    </source>
</evidence>
<evidence type="ECO:0000313" key="3">
    <source>
        <dbReference type="EMBL" id="CAH3148314.1"/>
    </source>
</evidence>
<protein>
    <submittedName>
        <fullName evidence="3">Uncharacterized protein</fullName>
    </submittedName>
</protein>
<feature type="compositionally biased region" description="Basic and acidic residues" evidence="1">
    <location>
        <begin position="326"/>
        <end position="347"/>
    </location>
</feature>
<feature type="signal peptide" evidence="2">
    <location>
        <begin position="1"/>
        <end position="24"/>
    </location>
</feature>
<keyword evidence="2" id="KW-0732">Signal</keyword>
<feature type="region of interest" description="Disordered" evidence="1">
    <location>
        <begin position="317"/>
        <end position="347"/>
    </location>
</feature>
<reference evidence="3 4" key="1">
    <citation type="submission" date="2022-05" db="EMBL/GenBank/DDBJ databases">
        <authorList>
            <consortium name="Genoscope - CEA"/>
            <person name="William W."/>
        </authorList>
    </citation>
    <scope>NUCLEOTIDE SEQUENCE [LARGE SCALE GENOMIC DNA]</scope>
</reference>
<feature type="compositionally biased region" description="Basic residues" evidence="1">
    <location>
        <begin position="150"/>
        <end position="167"/>
    </location>
</feature>
<dbReference type="EMBL" id="CALNXJ010000044">
    <property type="protein sequence ID" value="CAH3148314.1"/>
    <property type="molecule type" value="Genomic_DNA"/>
</dbReference>
<comment type="caution">
    <text evidence="3">The sequence shown here is derived from an EMBL/GenBank/DDBJ whole genome shotgun (WGS) entry which is preliminary data.</text>
</comment>
<name>A0AAU9XHV4_9CNID</name>
<evidence type="ECO:0000313" key="4">
    <source>
        <dbReference type="Proteomes" id="UP001159428"/>
    </source>
</evidence>
<evidence type="ECO:0000256" key="1">
    <source>
        <dbReference type="SAM" id="MobiDB-lite"/>
    </source>
</evidence>
<accession>A0AAU9XHV4</accession>
<feature type="chain" id="PRO_5043885861" evidence="2">
    <location>
        <begin position="25"/>
        <end position="431"/>
    </location>
</feature>
<keyword evidence="4" id="KW-1185">Reference proteome</keyword>
<feature type="region of interest" description="Disordered" evidence="1">
    <location>
        <begin position="150"/>
        <end position="177"/>
    </location>
</feature>
<organism evidence="3 4">
    <name type="scientific">Pocillopora meandrina</name>
    <dbReference type="NCBI Taxonomy" id="46732"/>
    <lineage>
        <taxon>Eukaryota</taxon>
        <taxon>Metazoa</taxon>
        <taxon>Cnidaria</taxon>
        <taxon>Anthozoa</taxon>
        <taxon>Hexacorallia</taxon>
        <taxon>Scleractinia</taxon>
        <taxon>Astrocoeniina</taxon>
        <taxon>Pocilloporidae</taxon>
        <taxon>Pocillopora</taxon>
    </lineage>
</organism>